<dbReference type="InterPro" id="IPR029510">
    <property type="entry name" value="Ald_DH_CS_GLU"/>
</dbReference>
<organism evidence="3">
    <name type="scientific">mine drainage metagenome</name>
    <dbReference type="NCBI Taxonomy" id="410659"/>
    <lineage>
        <taxon>unclassified sequences</taxon>
        <taxon>metagenomes</taxon>
        <taxon>ecological metagenomes</taxon>
    </lineage>
</organism>
<protein>
    <submittedName>
        <fullName evidence="3">Betaine-aldehyde dehydrogenase</fullName>
    </submittedName>
</protein>
<dbReference type="PANTHER" id="PTHR11699">
    <property type="entry name" value="ALDEHYDE DEHYDROGENASE-RELATED"/>
    <property type="match status" value="1"/>
</dbReference>
<dbReference type="Gene3D" id="3.40.309.10">
    <property type="entry name" value="Aldehyde Dehydrogenase, Chain A, domain 2"/>
    <property type="match status" value="1"/>
</dbReference>
<dbReference type="AlphaFoldDB" id="T1C4F2"/>
<reference evidence="3" key="1">
    <citation type="submission" date="2013-08" db="EMBL/GenBank/DDBJ databases">
        <authorList>
            <person name="Mendez C."/>
            <person name="Richter M."/>
            <person name="Ferrer M."/>
            <person name="Sanchez J."/>
        </authorList>
    </citation>
    <scope>NUCLEOTIDE SEQUENCE</scope>
</reference>
<accession>T1C4F2</accession>
<evidence type="ECO:0000256" key="1">
    <source>
        <dbReference type="ARBA" id="ARBA00023002"/>
    </source>
</evidence>
<dbReference type="PROSITE" id="PS00687">
    <property type="entry name" value="ALDEHYDE_DEHYDR_GLU"/>
    <property type="match status" value="1"/>
</dbReference>
<dbReference type="InterPro" id="IPR016161">
    <property type="entry name" value="Ald_DH/histidinol_DH"/>
</dbReference>
<evidence type="ECO:0000313" key="3">
    <source>
        <dbReference type="EMBL" id="EQD75723.1"/>
    </source>
</evidence>
<sequence length="179" mass="19136">LELGGKNALLVLDDADLDDAVALAIEGMFYNQGEACTSTSRLIVHSSIYEEFARRFVDATAALIVGDPLDSATDIGPLVDARQRDRVTRLREIGLEEGATLLYQGTVPDAPRLREGYYVAPTVLGGVTSAMTVAREEIFGPVACLMRVESDDEAVAVANDSAYGLTAAIATRDEVRASR</sequence>
<dbReference type="InterPro" id="IPR016163">
    <property type="entry name" value="Ald_DH_C"/>
</dbReference>
<feature type="non-terminal residue" evidence="3">
    <location>
        <position position="1"/>
    </location>
</feature>
<dbReference type="EMBL" id="AUZX01002773">
    <property type="protein sequence ID" value="EQD75723.1"/>
    <property type="molecule type" value="Genomic_DNA"/>
</dbReference>
<comment type="caution">
    <text evidence="3">The sequence shown here is derived from an EMBL/GenBank/DDBJ whole genome shotgun (WGS) entry which is preliminary data.</text>
</comment>
<evidence type="ECO:0000259" key="2">
    <source>
        <dbReference type="Pfam" id="PF00171"/>
    </source>
</evidence>
<feature type="domain" description="Aldehyde dehydrogenase" evidence="2">
    <location>
        <begin position="1"/>
        <end position="178"/>
    </location>
</feature>
<keyword evidence="1" id="KW-0560">Oxidoreductase</keyword>
<dbReference type="GO" id="GO:0016620">
    <property type="term" value="F:oxidoreductase activity, acting on the aldehyde or oxo group of donors, NAD or NADP as acceptor"/>
    <property type="evidence" value="ECO:0007669"/>
    <property type="project" value="InterPro"/>
</dbReference>
<reference evidence="3" key="2">
    <citation type="journal article" date="2014" name="ISME J.">
        <title>Microbial stratification in low pH oxic and suboxic macroscopic growths along an acid mine drainage.</title>
        <authorList>
            <person name="Mendez-Garcia C."/>
            <person name="Mesa V."/>
            <person name="Sprenger R.R."/>
            <person name="Richter M."/>
            <person name="Diez M.S."/>
            <person name="Solano J."/>
            <person name="Bargiela R."/>
            <person name="Golyshina O.V."/>
            <person name="Manteca A."/>
            <person name="Ramos J.L."/>
            <person name="Gallego J.R."/>
            <person name="Llorente I."/>
            <person name="Martins Dos Santos V.A."/>
            <person name="Jensen O.N."/>
            <person name="Pelaez A.I."/>
            <person name="Sanchez J."/>
            <person name="Ferrer M."/>
        </authorList>
    </citation>
    <scope>NUCLEOTIDE SEQUENCE</scope>
</reference>
<proteinExistence type="predicted"/>
<dbReference type="SUPFAM" id="SSF53720">
    <property type="entry name" value="ALDH-like"/>
    <property type="match status" value="1"/>
</dbReference>
<name>T1C4F2_9ZZZZ</name>
<dbReference type="InterPro" id="IPR015590">
    <property type="entry name" value="Aldehyde_DH_dom"/>
</dbReference>
<dbReference type="Pfam" id="PF00171">
    <property type="entry name" value="Aldedh"/>
    <property type="match status" value="1"/>
</dbReference>
<gene>
    <name evidence="3" type="ORF">B1A_03800</name>
</gene>
<feature type="non-terminal residue" evidence="3">
    <location>
        <position position="179"/>
    </location>
</feature>